<reference evidence="1" key="1">
    <citation type="submission" date="2014-11" db="EMBL/GenBank/DDBJ databases">
        <authorList>
            <person name="Amaro Gonzalez C."/>
        </authorList>
    </citation>
    <scope>NUCLEOTIDE SEQUENCE</scope>
</reference>
<accession>A0A0E9TW37</accession>
<dbReference type="AlphaFoldDB" id="A0A0E9TW37"/>
<reference evidence="1" key="2">
    <citation type="journal article" date="2015" name="Fish Shellfish Immunol.">
        <title>Early steps in the European eel (Anguilla anguilla)-Vibrio vulnificus interaction in the gills: Role of the RtxA13 toxin.</title>
        <authorList>
            <person name="Callol A."/>
            <person name="Pajuelo D."/>
            <person name="Ebbesson L."/>
            <person name="Teles M."/>
            <person name="MacKenzie S."/>
            <person name="Amaro C."/>
        </authorList>
    </citation>
    <scope>NUCLEOTIDE SEQUENCE</scope>
</reference>
<dbReference type="EMBL" id="GBXM01050826">
    <property type="protein sequence ID" value="JAH57751.1"/>
    <property type="molecule type" value="Transcribed_RNA"/>
</dbReference>
<proteinExistence type="predicted"/>
<sequence>MEEGYCVIEEDEVKEIRGGTGK</sequence>
<protein>
    <submittedName>
        <fullName evidence="1">Uncharacterized protein</fullName>
    </submittedName>
</protein>
<name>A0A0E9TW37_ANGAN</name>
<evidence type="ECO:0000313" key="1">
    <source>
        <dbReference type="EMBL" id="JAH57751.1"/>
    </source>
</evidence>
<organism evidence="1">
    <name type="scientific">Anguilla anguilla</name>
    <name type="common">European freshwater eel</name>
    <name type="synonym">Muraena anguilla</name>
    <dbReference type="NCBI Taxonomy" id="7936"/>
    <lineage>
        <taxon>Eukaryota</taxon>
        <taxon>Metazoa</taxon>
        <taxon>Chordata</taxon>
        <taxon>Craniata</taxon>
        <taxon>Vertebrata</taxon>
        <taxon>Euteleostomi</taxon>
        <taxon>Actinopterygii</taxon>
        <taxon>Neopterygii</taxon>
        <taxon>Teleostei</taxon>
        <taxon>Anguilliformes</taxon>
        <taxon>Anguillidae</taxon>
        <taxon>Anguilla</taxon>
    </lineage>
</organism>